<feature type="compositionally biased region" description="Basic and acidic residues" evidence="2">
    <location>
        <begin position="423"/>
        <end position="432"/>
    </location>
</feature>
<keyword evidence="1" id="KW-0732">Signal</keyword>
<dbReference type="EMBL" id="LJOY01000007">
    <property type="protein sequence ID" value="OBQ26764.1"/>
    <property type="molecule type" value="Genomic_DNA"/>
</dbReference>
<dbReference type="SUPFAM" id="SSF51445">
    <property type="entry name" value="(Trans)glycosidases"/>
    <property type="match status" value="1"/>
</dbReference>
<feature type="domain" description="Glycosyl hydrolase-like 10" evidence="3">
    <location>
        <begin position="59"/>
        <end position="358"/>
    </location>
</feature>
<evidence type="ECO:0000256" key="2">
    <source>
        <dbReference type="SAM" id="MobiDB-lite"/>
    </source>
</evidence>
<dbReference type="PATRIC" id="fig|1710894.3.peg.943"/>
<evidence type="ECO:0000259" key="3">
    <source>
        <dbReference type="Pfam" id="PF02638"/>
    </source>
</evidence>
<dbReference type="InterPro" id="IPR052177">
    <property type="entry name" value="Divisome_Glycosyl_Hydrolase"/>
</dbReference>
<gene>
    <name evidence="4" type="ORF">AN481_03420</name>
</gene>
<dbReference type="Gene3D" id="3.20.20.80">
    <property type="entry name" value="Glycosidases"/>
    <property type="match status" value="1"/>
</dbReference>
<dbReference type="PANTHER" id="PTHR43405:SF1">
    <property type="entry name" value="GLYCOSYL HYDROLASE DIGH"/>
    <property type="match status" value="1"/>
</dbReference>
<evidence type="ECO:0000256" key="1">
    <source>
        <dbReference type="ARBA" id="ARBA00022729"/>
    </source>
</evidence>
<dbReference type="AlphaFoldDB" id="A0A1B7W0J4"/>
<dbReference type="Proteomes" id="UP000092382">
    <property type="component" value="Unassembled WGS sequence"/>
</dbReference>
<evidence type="ECO:0000313" key="4">
    <source>
        <dbReference type="EMBL" id="OBQ26764.1"/>
    </source>
</evidence>
<name>A0A1B7W0J4_APHFL</name>
<protein>
    <recommendedName>
        <fullName evidence="3">Glycosyl hydrolase-like 10 domain-containing protein</fullName>
    </recommendedName>
</protein>
<comment type="caution">
    <text evidence="4">The sequence shown here is derived from an EMBL/GenBank/DDBJ whole genome shotgun (WGS) entry which is preliminary data.</text>
</comment>
<sequence length="432" mass="50329">MGTAISFQFYQITMKFNFHRGSQKLLKRLFLPLFLISLLVVFRGNIFTPVTAQEISHPEIRGVWMTNNDLDILKDRTKVQEAVTQLQKLNFNTIYPVVWNSGYVMYPSAVARRLEIQPFVFQGLDGHDILADLIDKSHRQNLLVIPWFEFGFMTPPSSELAMNKPEWLTQKKDGSQTSISAGGEVSWLNPFHPEVQQFISDLLVELTNKYNLDGIQFDDHTSLPSEFGYDKYTVALYQQETKKTPPSDPQNPEWVNWRANKITEFMVRLNQTVKQIKPKMIFSVSPNYYDHAYKFQLQDWLNWVRLDIVDELIMQVYRENLDHFVDKLSRPEMEEVKQRIPTGIGIMAGLRTKSVSIEQIQSQVRAAQQRGLGVAFFYYESLWNTATEALLKERLTGFKNLFPYSASRIVLNSEEEDEEEDEHFPVNDKMPF</sequence>
<feature type="compositionally biased region" description="Acidic residues" evidence="2">
    <location>
        <begin position="413"/>
        <end position="422"/>
    </location>
</feature>
<accession>A0A1B7W0J4</accession>
<dbReference type="InterPro" id="IPR003790">
    <property type="entry name" value="GHL10"/>
</dbReference>
<organism evidence="4 5">
    <name type="scientific">Aphanizomenon flos-aquae LD13</name>
    <dbReference type="NCBI Taxonomy" id="1710894"/>
    <lineage>
        <taxon>Bacteria</taxon>
        <taxon>Bacillati</taxon>
        <taxon>Cyanobacteriota</taxon>
        <taxon>Cyanophyceae</taxon>
        <taxon>Nostocales</taxon>
        <taxon>Aphanizomenonaceae</taxon>
        <taxon>Aphanizomenon</taxon>
    </lineage>
</organism>
<dbReference type="PANTHER" id="PTHR43405">
    <property type="entry name" value="GLYCOSYL HYDROLASE DIGH"/>
    <property type="match status" value="1"/>
</dbReference>
<dbReference type="InterPro" id="IPR017853">
    <property type="entry name" value="GH"/>
</dbReference>
<proteinExistence type="predicted"/>
<feature type="region of interest" description="Disordered" evidence="2">
    <location>
        <begin position="413"/>
        <end position="432"/>
    </location>
</feature>
<evidence type="ECO:0000313" key="5">
    <source>
        <dbReference type="Proteomes" id="UP000092382"/>
    </source>
</evidence>
<reference evidence="4 5" key="1">
    <citation type="submission" date="2015-09" db="EMBL/GenBank/DDBJ databases">
        <title>Whole genome shotgun sequence assembly of Aphanizomenon flos-aquae UKL13.</title>
        <authorList>
            <person name="Driscoll C."/>
        </authorList>
    </citation>
    <scope>NUCLEOTIDE SEQUENCE [LARGE SCALE GENOMIC DNA]</scope>
    <source>
        <strain evidence="4">MDT13</strain>
    </source>
</reference>
<dbReference type="STRING" id="1803587.GCA_001593825_01045"/>
<dbReference type="Pfam" id="PF02638">
    <property type="entry name" value="GHL10"/>
    <property type="match status" value="1"/>
</dbReference>